<evidence type="ECO:0000256" key="4">
    <source>
        <dbReference type="ARBA" id="ARBA00022741"/>
    </source>
</evidence>
<dbReference type="GO" id="GO:0005739">
    <property type="term" value="C:mitochondrion"/>
    <property type="evidence" value="ECO:0007669"/>
    <property type="project" value="TreeGrafter"/>
</dbReference>
<dbReference type="PANTHER" id="PTHR11956">
    <property type="entry name" value="ARGINYL-TRNA SYNTHETASE"/>
    <property type="match status" value="1"/>
</dbReference>
<dbReference type="Pfam" id="PF00750">
    <property type="entry name" value="tRNA-synt_1d"/>
    <property type="match status" value="1"/>
</dbReference>
<dbReference type="PANTHER" id="PTHR11956:SF11">
    <property type="entry name" value="ARGININE--TRNA LIGASE, MITOCHONDRIAL-RELATED"/>
    <property type="match status" value="1"/>
</dbReference>
<evidence type="ECO:0000256" key="12">
    <source>
        <dbReference type="RuleBase" id="RU363038"/>
    </source>
</evidence>
<keyword evidence="4 12" id="KW-0547">Nucleotide-binding</keyword>
<accession>A0A8X6ISM8</accession>
<evidence type="ECO:0000256" key="7">
    <source>
        <dbReference type="ARBA" id="ARBA00023146"/>
    </source>
</evidence>
<dbReference type="GO" id="GO:0005524">
    <property type="term" value="F:ATP binding"/>
    <property type="evidence" value="ECO:0007669"/>
    <property type="project" value="UniProtKB-KW"/>
</dbReference>
<dbReference type="Gene3D" id="3.40.50.620">
    <property type="entry name" value="HUPs"/>
    <property type="match status" value="1"/>
</dbReference>
<dbReference type="InterPro" id="IPR009080">
    <property type="entry name" value="tRNAsynth_Ia_anticodon-bd"/>
</dbReference>
<keyword evidence="15" id="KW-1185">Reference proteome</keyword>
<dbReference type="Proteomes" id="UP000887116">
    <property type="component" value="Unassembled WGS sequence"/>
</dbReference>
<dbReference type="OrthoDB" id="68056at2759"/>
<dbReference type="InterPro" id="IPR008909">
    <property type="entry name" value="DALR_anticod-bd"/>
</dbReference>
<dbReference type="SMART" id="SM00836">
    <property type="entry name" value="DALR_1"/>
    <property type="match status" value="1"/>
</dbReference>
<evidence type="ECO:0000256" key="11">
    <source>
        <dbReference type="ARBA" id="ARBA00049595"/>
    </source>
</evidence>
<comment type="catalytic activity">
    <reaction evidence="10">
        <text>tRNA(Arg) + L-arginine + ATP = L-arginyl-tRNA(Arg) + AMP + diphosphate</text>
        <dbReference type="Rhea" id="RHEA:20301"/>
        <dbReference type="Rhea" id="RHEA-COMP:9658"/>
        <dbReference type="Rhea" id="RHEA-COMP:9673"/>
        <dbReference type="ChEBI" id="CHEBI:30616"/>
        <dbReference type="ChEBI" id="CHEBI:32682"/>
        <dbReference type="ChEBI" id="CHEBI:33019"/>
        <dbReference type="ChEBI" id="CHEBI:78442"/>
        <dbReference type="ChEBI" id="CHEBI:78513"/>
        <dbReference type="ChEBI" id="CHEBI:456215"/>
        <dbReference type="EC" id="6.1.1.19"/>
    </reaction>
</comment>
<organism evidence="14 15">
    <name type="scientific">Trichonephila clavata</name>
    <name type="common">Joro spider</name>
    <name type="synonym">Nephila clavata</name>
    <dbReference type="NCBI Taxonomy" id="2740835"/>
    <lineage>
        <taxon>Eukaryota</taxon>
        <taxon>Metazoa</taxon>
        <taxon>Ecdysozoa</taxon>
        <taxon>Arthropoda</taxon>
        <taxon>Chelicerata</taxon>
        <taxon>Arachnida</taxon>
        <taxon>Araneae</taxon>
        <taxon>Araneomorphae</taxon>
        <taxon>Entelegynae</taxon>
        <taxon>Araneoidea</taxon>
        <taxon>Nephilidae</taxon>
        <taxon>Trichonephila</taxon>
    </lineage>
</organism>
<keyword evidence="5 12" id="KW-0067">ATP-binding</keyword>
<dbReference type="NCBIfam" id="TIGR00456">
    <property type="entry name" value="argS"/>
    <property type="match status" value="1"/>
</dbReference>
<dbReference type="GO" id="GO:0032543">
    <property type="term" value="P:mitochondrial translation"/>
    <property type="evidence" value="ECO:0007669"/>
    <property type="project" value="TreeGrafter"/>
</dbReference>
<dbReference type="PRINTS" id="PR01038">
    <property type="entry name" value="TRNASYNTHARG"/>
</dbReference>
<gene>
    <name evidence="14" type="primary">RARS2</name>
    <name evidence="14" type="ORF">TNCT_214751</name>
</gene>
<evidence type="ECO:0000256" key="1">
    <source>
        <dbReference type="ARBA" id="ARBA00005594"/>
    </source>
</evidence>
<keyword evidence="3 12" id="KW-0436">Ligase</keyword>
<dbReference type="Pfam" id="PF05746">
    <property type="entry name" value="DALR_1"/>
    <property type="match status" value="1"/>
</dbReference>
<keyword evidence="7 12" id="KW-0030">Aminoacyl-tRNA synthetase</keyword>
<evidence type="ECO:0000313" key="14">
    <source>
        <dbReference type="EMBL" id="GFQ82395.1"/>
    </source>
</evidence>
<evidence type="ECO:0000256" key="9">
    <source>
        <dbReference type="ARBA" id="ARBA00039495"/>
    </source>
</evidence>
<evidence type="ECO:0000256" key="3">
    <source>
        <dbReference type="ARBA" id="ARBA00022598"/>
    </source>
</evidence>
<evidence type="ECO:0000256" key="8">
    <source>
        <dbReference type="ARBA" id="ARBA00033033"/>
    </source>
</evidence>
<evidence type="ECO:0000256" key="10">
    <source>
        <dbReference type="ARBA" id="ARBA00049339"/>
    </source>
</evidence>
<dbReference type="GO" id="GO:0004814">
    <property type="term" value="F:arginine-tRNA ligase activity"/>
    <property type="evidence" value="ECO:0007669"/>
    <property type="project" value="UniProtKB-EC"/>
</dbReference>
<dbReference type="SUPFAM" id="SSF47323">
    <property type="entry name" value="Anticodon-binding domain of a subclass of class I aminoacyl-tRNA synthetases"/>
    <property type="match status" value="1"/>
</dbReference>
<evidence type="ECO:0000259" key="13">
    <source>
        <dbReference type="SMART" id="SM00836"/>
    </source>
</evidence>
<evidence type="ECO:0000256" key="6">
    <source>
        <dbReference type="ARBA" id="ARBA00022917"/>
    </source>
</evidence>
<dbReference type="EC" id="6.1.1.19" evidence="2"/>
<comment type="similarity">
    <text evidence="1 12">Belongs to the class-I aminoacyl-tRNA synthetase family.</text>
</comment>
<dbReference type="InterPro" id="IPR001278">
    <property type="entry name" value="Arg-tRNA-ligase"/>
</dbReference>
<dbReference type="FunFam" id="1.10.730.10:FF:000006">
    <property type="entry name" value="Arginyl-tRNA synthetase 2, mitochondrial"/>
    <property type="match status" value="1"/>
</dbReference>
<evidence type="ECO:0000313" key="15">
    <source>
        <dbReference type="Proteomes" id="UP000887116"/>
    </source>
</evidence>
<sequence>MDSLFYRLATDYHNFLLVCGKRKHAGVRILWIIQPMCIYVISILQPFLKTEDNIVIYDTLPLSLKLSQPKLLPPQFELSWKDVVKLKPELQNRIHINTVMTYLKNQEFPTSYGVTDIFPDSGNQEKIVFKVDQEMFSSSVLLDIINRIEMIPSSSCFFKNVVPENVVVEYSSPNIAKPFHFGHFRSTIVGNFIANICSYVGHKVTKLNYVGDWGLQYGILAEGFNRFGSEEMLLRDPLNHLFQVYKEANEQNTSSPTFKDEAKLYFKKMEEGDVESLALWKRLRDLSLKEMEATYKRLNIHFDEIHGEAMYANSVEEIYNVLLKEGIASCREDGSIDAVIDNEGDKIDKAVLRKSDGTSLYLSRDLAAAIDRQKKYHFDSLYYVVDSTQRQHFKHLFHILQAMGYSWASDLHYVPFGRILNFNTRKGNVVFLHDILDEAKERTKEGMENSPNTKVTDNFEEVADILGISSLIINDFSVRRKRNYPFDWDKVLNMKGNSGITLQYCNARLNNIKENCGVDLSLSCEFTCLTEPEAISLIQHLARFDEVIYYSYTELEPCVLVHYLFTLRSEVGRAIKVLNVKGSSLYVAKARLLLFHTAHLVFQKSLQLLGITPLNKM</sequence>
<dbReference type="GO" id="GO:0006420">
    <property type="term" value="P:arginyl-tRNA aminoacylation"/>
    <property type="evidence" value="ECO:0007669"/>
    <property type="project" value="InterPro"/>
</dbReference>
<protein>
    <recommendedName>
        <fullName evidence="9">Probable arginine--tRNA ligase, mitochondrial</fullName>
        <ecNumber evidence="2">6.1.1.19</ecNumber>
    </recommendedName>
    <alternativeName>
        <fullName evidence="8">Arginyl-tRNA synthetase</fullName>
    </alternativeName>
</protein>
<keyword evidence="6 12" id="KW-0648">Protein biosynthesis</keyword>
<feature type="domain" description="DALR anticodon binding" evidence="13">
    <location>
        <begin position="502"/>
        <end position="617"/>
    </location>
</feature>
<evidence type="ECO:0000256" key="2">
    <source>
        <dbReference type="ARBA" id="ARBA00012837"/>
    </source>
</evidence>
<dbReference type="SUPFAM" id="SSF52374">
    <property type="entry name" value="Nucleotidylyl transferase"/>
    <property type="match status" value="1"/>
</dbReference>
<dbReference type="Gene3D" id="1.10.730.10">
    <property type="entry name" value="Isoleucyl-tRNA Synthetase, Domain 1"/>
    <property type="match status" value="1"/>
</dbReference>
<dbReference type="EMBL" id="BMAO01022514">
    <property type="protein sequence ID" value="GFQ82395.1"/>
    <property type="molecule type" value="Genomic_DNA"/>
</dbReference>
<comment type="caution">
    <text evidence="14">The sequence shown here is derived from an EMBL/GenBank/DDBJ whole genome shotgun (WGS) entry which is preliminary data.</text>
</comment>
<evidence type="ECO:0000256" key="5">
    <source>
        <dbReference type="ARBA" id="ARBA00022840"/>
    </source>
</evidence>
<comment type="function">
    <text evidence="11">Catalyzes the attachment of arginine to tRNA(Arg) in a two-step reaction: arginine is first activated by ATP to form Arg-AMP and then transferred to the acceptor end of tRNA(Arg).</text>
</comment>
<reference evidence="14" key="1">
    <citation type="submission" date="2020-07" db="EMBL/GenBank/DDBJ databases">
        <title>Multicomponent nature underlies the extraordinary mechanical properties of spider dragline silk.</title>
        <authorList>
            <person name="Kono N."/>
            <person name="Nakamura H."/>
            <person name="Mori M."/>
            <person name="Yoshida Y."/>
            <person name="Ohtoshi R."/>
            <person name="Malay A.D."/>
            <person name="Moran D.A.P."/>
            <person name="Tomita M."/>
            <person name="Numata K."/>
            <person name="Arakawa K."/>
        </authorList>
    </citation>
    <scope>NUCLEOTIDE SEQUENCE</scope>
</reference>
<dbReference type="InterPro" id="IPR035684">
    <property type="entry name" value="ArgRS_core"/>
</dbReference>
<dbReference type="FunFam" id="3.40.50.620:FF:000058">
    <property type="entry name" value="Mitochondrial arginyl-tRNA synthetase"/>
    <property type="match status" value="1"/>
</dbReference>
<dbReference type="InterPro" id="IPR014729">
    <property type="entry name" value="Rossmann-like_a/b/a_fold"/>
</dbReference>
<dbReference type="AlphaFoldDB" id="A0A8X6ISM8"/>
<proteinExistence type="inferred from homology"/>
<name>A0A8X6ISM8_TRICU</name>